<proteinExistence type="inferred from homology"/>
<keyword evidence="4 6" id="KW-1133">Transmembrane helix</keyword>
<dbReference type="AlphaFoldDB" id="A0A9P6R5I7"/>
<evidence type="ECO:0000256" key="3">
    <source>
        <dbReference type="ARBA" id="ARBA00022692"/>
    </source>
</evidence>
<feature type="non-terminal residue" evidence="7">
    <location>
        <position position="1"/>
    </location>
</feature>
<dbReference type="OrthoDB" id="29023at2759"/>
<feature type="transmembrane region" description="Helical" evidence="6">
    <location>
        <begin position="108"/>
        <end position="130"/>
    </location>
</feature>
<evidence type="ECO:0000256" key="1">
    <source>
        <dbReference type="ARBA" id="ARBA00004141"/>
    </source>
</evidence>
<keyword evidence="5 6" id="KW-0472">Membrane</keyword>
<accession>A0A9P6R5I7</accession>
<evidence type="ECO:0000256" key="4">
    <source>
        <dbReference type="ARBA" id="ARBA00022989"/>
    </source>
</evidence>
<dbReference type="PANTHER" id="PTHR13317:SF4">
    <property type="entry name" value="TRANSMEMBRANE ANTERIOR POSTERIOR TRANSFORMATION PROTEIN 1 HOMOLOG"/>
    <property type="match status" value="1"/>
</dbReference>
<protein>
    <submittedName>
        <fullName evidence="7">Uncharacterized protein</fullName>
    </submittedName>
</protein>
<evidence type="ECO:0000256" key="6">
    <source>
        <dbReference type="SAM" id="Phobius"/>
    </source>
</evidence>
<dbReference type="GO" id="GO:0005789">
    <property type="term" value="C:endoplasmic reticulum membrane"/>
    <property type="evidence" value="ECO:0007669"/>
    <property type="project" value="TreeGrafter"/>
</dbReference>
<dbReference type="EMBL" id="JAAAIP010001107">
    <property type="protein sequence ID" value="KAG0310265.1"/>
    <property type="molecule type" value="Genomic_DNA"/>
</dbReference>
<name>A0A9P6R5I7_9FUNG</name>
<evidence type="ECO:0000313" key="7">
    <source>
        <dbReference type="EMBL" id="KAG0310265.1"/>
    </source>
</evidence>
<reference evidence="7" key="1">
    <citation type="journal article" date="2020" name="Fungal Divers.">
        <title>Resolving the Mortierellaceae phylogeny through synthesis of multi-gene phylogenetics and phylogenomics.</title>
        <authorList>
            <person name="Vandepol N."/>
            <person name="Liber J."/>
            <person name="Desiro A."/>
            <person name="Na H."/>
            <person name="Kennedy M."/>
            <person name="Barry K."/>
            <person name="Grigoriev I.V."/>
            <person name="Miller A.N."/>
            <person name="O'Donnell K."/>
            <person name="Stajich J.E."/>
            <person name="Bonito G."/>
        </authorList>
    </citation>
    <scope>NUCLEOTIDE SEQUENCE</scope>
    <source>
        <strain evidence="7">REB-010B</strain>
    </source>
</reference>
<comment type="caution">
    <text evidence="7">The sequence shown here is derived from an EMBL/GenBank/DDBJ whole genome shotgun (WGS) entry which is preliminary data.</text>
</comment>
<comment type="subcellular location">
    <subcellularLocation>
        <location evidence="1">Membrane</location>
        <topology evidence="1">Multi-pass membrane protein</topology>
    </subcellularLocation>
</comment>
<dbReference type="PANTHER" id="PTHR13317">
    <property type="entry name" value="TRANSMEMBRANE ANTERIOR POSTERIOR TRANSFORMATION PROTEIN 1 HOMOLOG"/>
    <property type="match status" value="1"/>
</dbReference>
<organism evidence="7 8">
    <name type="scientific">Dissophora globulifera</name>
    <dbReference type="NCBI Taxonomy" id="979702"/>
    <lineage>
        <taxon>Eukaryota</taxon>
        <taxon>Fungi</taxon>
        <taxon>Fungi incertae sedis</taxon>
        <taxon>Mucoromycota</taxon>
        <taxon>Mortierellomycotina</taxon>
        <taxon>Mortierellomycetes</taxon>
        <taxon>Mortierellales</taxon>
        <taxon>Mortierellaceae</taxon>
        <taxon>Dissophora</taxon>
    </lineage>
</organism>
<dbReference type="Proteomes" id="UP000738325">
    <property type="component" value="Unassembled WGS sequence"/>
</dbReference>
<evidence type="ECO:0000256" key="2">
    <source>
        <dbReference type="ARBA" id="ARBA00008803"/>
    </source>
</evidence>
<sequence>MLADFSFRELGKSRRLKSSQKCDIISTALVVVACTILRFVDALSTHHFIRGQYATKLYAISDWLCARFLIVSVIRFGQDILDSLFSKLILCSHPSNTGLTASRHAQPIAFMILAILYTLAYMMVLAFQMMTVNVAVNSYSNALLTLIISNQFLEIKGSLLNKIEKEDSIQLGRIDDVELFFLSVFVVVIVVRNLVELSVSPLSPLSVYPQLFVPLFSFMTAVAR</sequence>
<comment type="similarity">
    <text evidence="2">Belongs to the TAPT1 family.</text>
</comment>
<keyword evidence="3 6" id="KW-0812">Transmembrane</keyword>
<dbReference type="InterPro" id="IPR008010">
    <property type="entry name" value="Tatp1"/>
</dbReference>
<evidence type="ECO:0000256" key="5">
    <source>
        <dbReference type="ARBA" id="ARBA00023136"/>
    </source>
</evidence>
<gene>
    <name evidence="7" type="ORF">BGZ99_000552</name>
</gene>
<keyword evidence="8" id="KW-1185">Reference proteome</keyword>
<evidence type="ECO:0000313" key="8">
    <source>
        <dbReference type="Proteomes" id="UP000738325"/>
    </source>
</evidence>
<dbReference type="Pfam" id="PF05346">
    <property type="entry name" value="DUF747"/>
    <property type="match status" value="1"/>
</dbReference>